<evidence type="ECO:0000256" key="1">
    <source>
        <dbReference type="SAM" id="MobiDB-lite"/>
    </source>
</evidence>
<feature type="compositionally biased region" description="Low complexity" evidence="1">
    <location>
        <begin position="60"/>
        <end position="80"/>
    </location>
</feature>
<accession>A0ABV1WAM4</accession>
<dbReference type="EMBL" id="JBEPCU010000642">
    <property type="protein sequence ID" value="MER6980881.1"/>
    <property type="molecule type" value="Genomic_DNA"/>
</dbReference>
<comment type="caution">
    <text evidence="3">The sequence shown here is derived from an EMBL/GenBank/DDBJ whole genome shotgun (WGS) entry which is preliminary data.</text>
</comment>
<evidence type="ECO:0000259" key="2">
    <source>
        <dbReference type="Pfam" id="PF26450"/>
    </source>
</evidence>
<evidence type="ECO:0000313" key="4">
    <source>
        <dbReference type="Proteomes" id="UP001458415"/>
    </source>
</evidence>
<proteinExistence type="predicted"/>
<name>A0ABV1WAM4_9ACTN</name>
<feature type="region of interest" description="Disordered" evidence="1">
    <location>
        <begin position="41"/>
        <end position="80"/>
    </location>
</feature>
<keyword evidence="4" id="KW-1185">Reference proteome</keyword>
<feature type="non-terminal residue" evidence="3">
    <location>
        <position position="80"/>
    </location>
</feature>
<protein>
    <recommendedName>
        <fullName evidence="2">DUF8129 domain-containing protein</fullName>
    </recommendedName>
</protein>
<dbReference type="Proteomes" id="UP001458415">
    <property type="component" value="Unassembled WGS sequence"/>
</dbReference>
<reference evidence="3 4" key="1">
    <citation type="submission" date="2024-06" db="EMBL/GenBank/DDBJ databases">
        <title>The Natural Products Discovery Center: Release of the First 8490 Sequenced Strains for Exploring Actinobacteria Biosynthetic Diversity.</title>
        <authorList>
            <person name="Kalkreuter E."/>
            <person name="Kautsar S.A."/>
            <person name="Yang D."/>
            <person name="Bader C.D."/>
            <person name="Teijaro C.N."/>
            <person name="Fluegel L."/>
            <person name="Davis C.M."/>
            <person name="Simpson J.R."/>
            <person name="Lauterbach L."/>
            <person name="Steele A.D."/>
            <person name="Gui C."/>
            <person name="Meng S."/>
            <person name="Li G."/>
            <person name="Viehrig K."/>
            <person name="Ye F."/>
            <person name="Su P."/>
            <person name="Kiefer A.F."/>
            <person name="Nichols A."/>
            <person name="Cepeda A.J."/>
            <person name="Yan W."/>
            <person name="Fan B."/>
            <person name="Jiang Y."/>
            <person name="Adhikari A."/>
            <person name="Zheng C.-J."/>
            <person name="Schuster L."/>
            <person name="Cowan T.M."/>
            <person name="Smanski M.J."/>
            <person name="Chevrette M.G."/>
            <person name="De Carvalho L.P.S."/>
            <person name="Shen B."/>
        </authorList>
    </citation>
    <scope>NUCLEOTIDE SEQUENCE [LARGE SCALE GENOMIC DNA]</scope>
    <source>
        <strain evidence="3 4">NPDC000634</strain>
    </source>
</reference>
<feature type="region of interest" description="Disordered" evidence="1">
    <location>
        <begin position="1"/>
        <end position="20"/>
    </location>
</feature>
<evidence type="ECO:0000313" key="3">
    <source>
        <dbReference type="EMBL" id="MER6980881.1"/>
    </source>
</evidence>
<feature type="domain" description="DUF8129" evidence="2">
    <location>
        <begin position="10"/>
        <end position="49"/>
    </location>
</feature>
<organism evidence="3 4">
    <name type="scientific">Streptomyces carpinensis</name>
    <dbReference type="NCBI Taxonomy" id="66369"/>
    <lineage>
        <taxon>Bacteria</taxon>
        <taxon>Bacillati</taxon>
        <taxon>Actinomycetota</taxon>
        <taxon>Actinomycetes</taxon>
        <taxon>Kitasatosporales</taxon>
        <taxon>Streptomycetaceae</taxon>
        <taxon>Streptomyces</taxon>
    </lineage>
</organism>
<sequence length="80" mass="8918">MADDPGRSTLPLPDYDQLPLGSLEGRVRSLSAEEVEELLAYERTHADRPSTPWWPHSTRTRSSQPRTSPSQGSSSLLLSR</sequence>
<gene>
    <name evidence="3" type="ORF">ABT317_28905</name>
</gene>
<dbReference type="InterPro" id="IPR058442">
    <property type="entry name" value="DUF8129"/>
</dbReference>
<dbReference type="Pfam" id="PF26450">
    <property type="entry name" value="DUF8129"/>
    <property type="match status" value="1"/>
</dbReference>